<feature type="transmembrane region" description="Helical" evidence="1">
    <location>
        <begin position="29"/>
        <end position="47"/>
    </location>
</feature>
<dbReference type="RefSeq" id="WP_379782836.1">
    <property type="nucleotide sequence ID" value="NZ_JBHSMU010000009.1"/>
</dbReference>
<reference evidence="4" key="1">
    <citation type="journal article" date="2019" name="Int. J. Syst. Evol. Microbiol.">
        <title>The Global Catalogue of Microorganisms (GCM) 10K type strain sequencing project: providing services to taxonomists for standard genome sequencing and annotation.</title>
        <authorList>
            <consortium name="The Broad Institute Genomics Platform"/>
            <consortium name="The Broad Institute Genome Sequencing Center for Infectious Disease"/>
            <person name="Wu L."/>
            <person name="Ma J."/>
        </authorList>
    </citation>
    <scope>NUCLEOTIDE SEQUENCE [LARGE SCALE GENOMIC DNA]</scope>
    <source>
        <strain evidence="4">KACC 12649</strain>
    </source>
</reference>
<feature type="transmembrane region" description="Helical" evidence="1">
    <location>
        <begin position="162"/>
        <end position="182"/>
    </location>
</feature>
<dbReference type="Proteomes" id="UP001596050">
    <property type="component" value="Unassembled WGS sequence"/>
</dbReference>
<dbReference type="Pfam" id="PF01757">
    <property type="entry name" value="Acyl_transf_3"/>
    <property type="match status" value="1"/>
</dbReference>
<protein>
    <submittedName>
        <fullName evidence="3">Acyltransferase family protein</fullName>
    </submittedName>
</protein>
<proteinExistence type="predicted"/>
<evidence type="ECO:0000313" key="4">
    <source>
        <dbReference type="Proteomes" id="UP001596050"/>
    </source>
</evidence>
<keyword evidence="3" id="KW-0012">Acyltransferase</keyword>
<dbReference type="GO" id="GO:0016746">
    <property type="term" value="F:acyltransferase activity"/>
    <property type="evidence" value="ECO:0007669"/>
    <property type="project" value="UniProtKB-KW"/>
</dbReference>
<feature type="transmembrane region" description="Helical" evidence="1">
    <location>
        <begin position="266"/>
        <end position="282"/>
    </location>
</feature>
<keyword evidence="1" id="KW-0472">Membrane</keyword>
<feature type="transmembrane region" description="Helical" evidence="1">
    <location>
        <begin position="232"/>
        <end position="254"/>
    </location>
</feature>
<name>A0ABW0L605_9BURK</name>
<dbReference type="InterPro" id="IPR002656">
    <property type="entry name" value="Acyl_transf_3_dom"/>
</dbReference>
<accession>A0ABW0L605</accession>
<gene>
    <name evidence="3" type="ORF">ACFPN5_10355</name>
</gene>
<feature type="transmembrane region" description="Helical" evidence="1">
    <location>
        <begin position="294"/>
        <end position="317"/>
    </location>
</feature>
<keyword evidence="1" id="KW-1133">Transmembrane helix</keyword>
<feature type="transmembrane region" description="Helical" evidence="1">
    <location>
        <begin position="59"/>
        <end position="84"/>
    </location>
</feature>
<feature type="transmembrane region" description="Helical" evidence="1">
    <location>
        <begin position="194"/>
        <end position="212"/>
    </location>
</feature>
<evidence type="ECO:0000313" key="3">
    <source>
        <dbReference type="EMBL" id="MFC5460207.1"/>
    </source>
</evidence>
<keyword evidence="1" id="KW-0812">Transmembrane</keyword>
<feature type="domain" description="Acyltransferase 3" evidence="2">
    <location>
        <begin position="4"/>
        <end position="313"/>
    </location>
</feature>
<feature type="transmembrane region" description="Helical" evidence="1">
    <location>
        <begin position="104"/>
        <end position="126"/>
    </location>
</feature>
<evidence type="ECO:0000259" key="2">
    <source>
        <dbReference type="Pfam" id="PF01757"/>
    </source>
</evidence>
<evidence type="ECO:0000256" key="1">
    <source>
        <dbReference type="SAM" id="Phobius"/>
    </source>
</evidence>
<feature type="transmembrane region" description="Helical" evidence="1">
    <location>
        <begin position="138"/>
        <end position="156"/>
    </location>
</feature>
<keyword evidence="3" id="KW-0808">Transferase</keyword>
<comment type="caution">
    <text evidence="3">The sequence shown here is derived from an EMBL/GenBank/DDBJ whole genome shotgun (WGS) entry which is preliminary data.</text>
</comment>
<keyword evidence="4" id="KW-1185">Reference proteome</keyword>
<dbReference type="EMBL" id="JBHSMU010000009">
    <property type="protein sequence ID" value="MFC5460207.1"/>
    <property type="molecule type" value="Genomic_DNA"/>
</dbReference>
<organism evidence="3 4">
    <name type="scientific">Massilia niabensis</name>
    <dbReference type="NCBI Taxonomy" id="544910"/>
    <lineage>
        <taxon>Bacteria</taxon>
        <taxon>Pseudomonadati</taxon>
        <taxon>Pseudomonadota</taxon>
        <taxon>Betaproteobacteria</taxon>
        <taxon>Burkholderiales</taxon>
        <taxon>Oxalobacteraceae</taxon>
        <taxon>Telluria group</taxon>
        <taxon>Massilia</taxon>
    </lineage>
</organism>
<sequence length="360" mass="39843">MNQNILKGILVLLVVLDHNEYVRSLLPRLLDGFTFHVVGFLMIPFLRPTAPWSKDYLTYLFRLYFPFFVFVTVMAILDAWLTPVTAASQAGLWLHALYSGNSHILQQVTQMALLWFLPSFIALVTLRTAIENAGQAGKVAAIALLCLAHPFIGTIAREAEHYLPLGLLPAVYVVPLAYLGVLLHRKVYERMAPLAALLVATGIAAAVKYAQVQAGLHAEIGFAEVADYRQPYALLLNDLEAVTGVLMVFQLARLRLGSFLERCGKYSLQVYLFHAFVALAVYKGLQRFAADWPLGLLFAVSLLLTVLISAALARVLAEQPLARRFLFPRSPAELLGRAPRRETVRGQAIPPSATHSNARQ</sequence>